<dbReference type="Pfam" id="PF13719">
    <property type="entry name" value="Zn_ribbon_5"/>
    <property type="match status" value="1"/>
</dbReference>
<dbReference type="Pfam" id="PF11906">
    <property type="entry name" value="DUF3426"/>
    <property type="match status" value="1"/>
</dbReference>
<dbReference type="InterPro" id="IPR011723">
    <property type="entry name" value="Znf/thioredoxin_put"/>
</dbReference>
<sequence>MGAVTRCPQCKTCFRVVPDQLRISEGWVRCGRCGEVFDGALHMLASQPDAPGGAYIEQQATLPARQMPAAGVQPMASHPFHASDPSLPSVPDAGAVIPGAEPALDVDWEPLPLDMDDDDPPPSFLQHRPSAKTWMYHVVWGLVSLLATGGLLAQGAYWERDNLASHWPASRTALRALCSVLACQIDAPRRIDAVVIESAAFMRTGGGDFHLGFTVRNTAATEVARTHIELTLTDHADTPVLRRVLTPQDMGATVAAMAAHAEWAVSLGLRVEPGVLDIPVSGYRLEAFYL</sequence>
<dbReference type="Proteomes" id="UP000017184">
    <property type="component" value="Chromosome"/>
</dbReference>
<keyword evidence="1" id="KW-0472">Membrane</keyword>
<evidence type="ECO:0000256" key="1">
    <source>
        <dbReference type="SAM" id="Phobius"/>
    </source>
</evidence>
<keyword evidence="1" id="KW-0812">Transmembrane</keyword>
<dbReference type="KEGG" id="cbx:Cenrod_1131"/>
<feature type="transmembrane region" description="Helical" evidence="1">
    <location>
        <begin position="134"/>
        <end position="153"/>
    </location>
</feature>
<dbReference type="HOGENOM" id="CLU_036053_4_1_4"/>
<feature type="domain" description="Zinc finger/thioredoxin putative" evidence="2">
    <location>
        <begin position="5"/>
        <end position="38"/>
    </location>
</feature>
<dbReference type="EMBL" id="CP004885">
    <property type="protein sequence ID" value="AGX87224.1"/>
    <property type="molecule type" value="Genomic_DNA"/>
</dbReference>
<keyword evidence="1" id="KW-1133">Transmembrane helix</keyword>
<accession>U5NAJ9</accession>
<dbReference type="AlphaFoldDB" id="U5NAJ9"/>
<proteinExistence type="predicted"/>
<reference evidence="3 4" key="1">
    <citation type="journal article" date="2013" name="Genome Biol.">
        <title>Genomic analysis reveals key aspects of prokaryotic symbiosis in the phototrophic consortium "Chlorochromatium aggregatum".</title>
        <authorList>
            <person name="Liu Z."/>
            <person name="Muller J."/>
            <person name="Li T."/>
            <person name="Alvey R.M."/>
            <person name="Vogl K."/>
            <person name="Frigaard N.U."/>
            <person name="Rockwell N.C."/>
            <person name="Boyd E.S."/>
            <person name="Tomsho L.P."/>
            <person name="Schuster S.C."/>
            <person name="Henke P."/>
            <person name="Rohde M."/>
            <person name="Overmann J."/>
            <person name="Bryant D.A."/>
        </authorList>
    </citation>
    <scope>NUCLEOTIDE SEQUENCE [LARGE SCALE GENOMIC DNA]</scope>
    <source>
        <strain evidence="3">CR</strain>
    </source>
</reference>
<dbReference type="NCBIfam" id="TIGR02098">
    <property type="entry name" value="MJ0042_CXXC"/>
    <property type="match status" value="1"/>
</dbReference>
<dbReference type="OrthoDB" id="5294582at2"/>
<evidence type="ECO:0000259" key="2">
    <source>
        <dbReference type="Pfam" id="PF13719"/>
    </source>
</evidence>
<dbReference type="PATRIC" id="fig|946483.4.peg.1132"/>
<dbReference type="InterPro" id="IPR021834">
    <property type="entry name" value="DUF3426"/>
</dbReference>
<dbReference type="STRING" id="946483.Cenrod_1131"/>
<dbReference type="RefSeq" id="WP_022772042.1">
    <property type="nucleotide sequence ID" value="NC_022576.1"/>
</dbReference>
<protein>
    <submittedName>
        <fullName evidence="3">Thioredoxin-like protein</fullName>
    </submittedName>
</protein>
<evidence type="ECO:0000313" key="3">
    <source>
        <dbReference type="EMBL" id="AGX87224.1"/>
    </source>
</evidence>
<evidence type="ECO:0000313" key="4">
    <source>
        <dbReference type="Proteomes" id="UP000017184"/>
    </source>
</evidence>
<organism evidence="3 4">
    <name type="scientific">Candidatus Symbiobacter mobilis CR</name>
    <dbReference type="NCBI Taxonomy" id="946483"/>
    <lineage>
        <taxon>Bacteria</taxon>
        <taxon>Pseudomonadati</taxon>
        <taxon>Pseudomonadota</taxon>
        <taxon>Betaproteobacteria</taxon>
        <taxon>Burkholderiales</taxon>
        <taxon>Comamonadaceae</taxon>
    </lineage>
</organism>
<keyword evidence="4" id="KW-1185">Reference proteome</keyword>
<dbReference type="eggNOG" id="ENOG5030T5U">
    <property type="taxonomic scope" value="Bacteria"/>
</dbReference>
<gene>
    <name evidence="3" type="ORF">Cenrod_1131</name>
</gene>
<name>U5NAJ9_9BURK</name>